<dbReference type="EMBL" id="JPRL01000001">
    <property type="protein sequence ID" value="KFF04985.1"/>
    <property type="molecule type" value="Genomic_DNA"/>
</dbReference>
<sequence>MLKEKLNNIQKKSLKERFLLVLGILFFLIYLVLGLMIMFWKKLPLDMEPKYRYAFGGLLIVYSGIRFLRLINSKEN</sequence>
<dbReference type="OrthoDB" id="1376970at2"/>
<evidence type="ECO:0000256" key="1">
    <source>
        <dbReference type="SAM" id="Phobius"/>
    </source>
</evidence>
<keyword evidence="3" id="KW-1185">Reference proteome</keyword>
<evidence type="ECO:0008006" key="4">
    <source>
        <dbReference type="Google" id="ProtNLM"/>
    </source>
</evidence>
<protein>
    <recommendedName>
        <fullName evidence="4">C4-dicarboxylate ABC transporter</fullName>
    </recommendedName>
</protein>
<dbReference type="AlphaFoldDB" id="A0A085ZKM1"/>
<dbReference type="eggNOG" id="ENOG5033EIP">
    <property type="taxonomic scope" value="Bacteria"/>
</dbReference>
<keyword evidence="1" id="KW-0472">Membrane</keyword>
<comment type="caution">
    <text evidence="2">The sequence shown here is derived from an EMBL/GenBank/DDBJ whole genome shotgun (WGS) entry which is preliminary data.</text>
</comment>
<feature type="transmembrane region" description="Helical" evidence="1">
    <location>
        <begin position="52"/>
        <end position="71"/>
    </location>
</feature>
<dbReference type="Proteomes" id="UP000028715">
    <property type="component" value="Unassembled WGS sequence"/>
</dbReference>
<name>A0A085ZKM1_9FLAO</name>
<keyword evidence="1" id="KW-0812">Transmembrane</keyword>
<proteinExistence type="predicted"/>
<dbReference type="RefSeq" id="WP_035681964.1">
    <property type="nucleotide sequence ID" value="NZ_JPRL01000001.1"/>
</dbReference>
<dbReference type="STRING" id="362418.IW19_05340"/>
<keyword evidence="1" id="KW-1133">Transmembrane helix</keyword>
<reference evidence="2 3" key="1">
    <citation type="submission" date="2014-07" db="EMBL/GenBank/DDBJ databases">
        <title>Genome of Flavobacterium reichenbachii LMG 25512.</title>
        <authorList>
            <person name="Stropko S.J."/>
            <person name="Pipes S.E."/>
            <person name="Newman J.D."/>
        </authorList>
    </citation>
    <scope>NUCLEOTIDE SEQUENCE [LARGE SCALE GENOMIC DNA]</scope>
    <source>
        <strain evidence="2 3">LMG 25512</strain>
    </source>
</reference>
<evidence type="ECO:0000313" key="2">
    <source>
        <dbReference type="EMBL" id="KFF04985.1"/>
    </source>
</evidence>
<feature type="transmembrane region" description="Helical" evidence="1">
    <location>
        <begin position="20"/>
        <end position="40"/>
    </location>
</feature>
<accession>A0A085ZKM1</accession>
<evidence type="ECO:0000313" key="3">
    <source>
        <dbReference type="Proteomes" id="UP000028715"/>
    </source>
</evidence>
<gene>
    <name evidence="2" type="ORF">IW19_05340</name>
</gene>
<organism evidence="2 3">
    <name type="scientific">Flavobacterium reichenbachii</name>
    <dbReference type="NCBI Taxonomy" id="362418"/>
    <lineage>
        <taxon>Bacteria</taxon>
        <taxon>Pseudomonadati</taxon>
        <taxon>Bacteroidota</taxon>
        <taxon>Flavobacteriia</taxon>
        <taxon>Flavobacteriales</taxon>
        <taxon>Flavobacteriaceae</taxon>
        <taxon>Flavobacterium</taxon>
    </lineage>
</organism>